<dbReference type="Pfam" id="PF06224">
    <property type="entry name" value="AlkZ-like"/>
    <property type="match status" value="1"/>
</dbReference>
<keyword evidence="2" id="KW-1185">Reference proteome</keyword>
<dbReference type="PANTHER" id="PTHR38479:SF2">
    <property type="entry name" value="WINGED HELIX DNA-BINDING DOMAIN-CONTAINING PROTEIN"/>
    <property type="match status" value="1"/>
</dbReference>
<keyword evidence="1" id="KW-0238">DNA-binding</keyword>
<accession>A0ABW9RMQ0</accession>
<dbReference type="GO" id="GO:0003677">
    <property type="term" value="F:DNA binding"/>
    <property type="evidence" value="ECO:0007669"/>
    <property type="project" value="UniProtKB-KW"/>
</dbReference>
<organism evidence="1 2">
    <name type="scientific">Fulvivirga kasyanovii</name>
    <dbReference type="NCBI Taxonomy" id="396812"/>
    <lineage>
        <taxon>Bacteria</taxon>
        <taxon>Pseudomonadati</taxon>
        <taxon>Bacteroidota</taxon>
        <taxon>Cytophagia</taxon>
        <taxon>Cytophagales</taxon>
        <taxon>Fulvivirgaceae</taxon>
        <taxon>Fulvivirga</taxon>
    </lineage>
</organism>
<name>A0ABW9RMQ0_9BACT</name>
<evidence type="ECO:0000313" key="2">
    <source>
        <dbReference type="Proteomes" id="UP000798808"/>
    </source>
</evidence>
<sequence>MDLKEIATKRLAGQQIQNSAYRSAREVVAYMGAMQAQDFAMSKWAVGLRCSQTLEQVEAAMDKGEIIRTHLLRPTWHLVAAEDLHWILELTALQLLSSMSSRHRQLELDAKIINKSNDIIVNALADKEYLSREELVKKISDAGIAVDANRSSHLLFLAEQEALICSGRSIGNKTTYALLSRRVERKRTLTREEALAELTLRYFKSHGPATLQDFIWWSGLLITDAKKGFEMVKKDLDSVVNDEETYWFSEEHTLNEINPGLHLIPAFDEFIISYKDRRAVLSEKHQQKVISKNGIFWPVVVLDGQVAGLWKRTIKKDKVHVEVDFFKQVSKQVKKETEEKAREFGKFLSKQVSVAYKE</sequence>
<dbReference type="PANTHER" id="PTHR38479">
    <property type="entry name" value="LMO0824 PROTEIN"/>
    <property type="match status" value="1"/>
</dbReference>
<evidence type="ECO:0000313" key="1">
    <source>
        <dbReference type="EMBL" id="MTI25221.1"/>
    </source>
</evidence>
<protein>
    <submittedName>
        <fullName evidence="1">Winged helix DNA-binding domain-containing protein</fullName>
    </submittedName>
</protein>
<comment type="caution">
    <text evidence="1">The sequence shown here is derived from an EMBL/GenBank/DDBJ whole genome shotgun (WGS) entry which is preliminary data.</text>
</comment>
<reference evidence="1 2" key="1">
    <citation type="submission" date="2019-02" db="EMBL/GenBank/DDBJ databases">
        <authorList>
            <person name="Goldberg S.R."/>
            <person name="Haltli B.A."/>
            <person name="Correa H."/>
            <person name="Russell K.G."/>
        </authorList>
    </citation>
    <scope>NUCLEOTIDE SEQUENCE [LARGE SCALE GENOMIC DNA]</scope>
    <source>
        <strain evidence="1 2">JCM 16186</strain>
    </source>
</reference>
<dbReference type="InterPro" id="IPR009351">
    <property type="entry name" value="AlkZ-like"/>
</dbReference>
<gene>
    <name evidence="1" type="ORF">E1163_09735</name>
</gene>
<proteinExistence type="predicted"/>
<dbReference type="RefSeq" id="WP_155171255.1">
    <property type="nucleotide sequence ID" value="NZ_BAAAFL010000068.1"/>
</dbReference>
<dbReference type="EMBL" id="SMLW01000496">
    <property type="protein sequence ID" value="MTI25221.1"/>
    <property type="molecule type" value="Genomic_DNA"/>
</dbReference>
<dbReference type="Proteomes" id="UP000798808">
    <property type="component" value="Unassembled WGS sequence"/>
</dbReference>